<reference evidence="6 7" key="1">
    <citation type="submission" date="2019-06" db="EMBL/GenBank/DDBJ databases">
        <title>Sequencing the genomes of 1000 actinobacteria strains.</title>
        <authorList>
            <person name="Klenk H.-P."/>
        </authorList>
    </citation>
    <scope>NUCLEOTIDE SEQUENCE [LARGE SCALE GENOMIC DNA]</scope>
    <source>
        <strain evidence="6 7">DSM 43866</strain>
    </source>
</reference>
<dbReference type="Pfam" id="PF13649">
    <property type="entry name" value="Methyltransf_25"/>
    <property type="match status" value="1"/>
</dbReference>
<evidence type="ECO:0000256" key="4">
    <source>
        <dbReference type="SAM" id="MobiDB-lite"/>
    </source>
</evidence>
<dbReference type="AlphaFoldDB" id="A0A561VM73"/>
<dbReference type="RefSeq" id="WP_239082375.1">
    <property type="nucleotide sequence ID" value="NZ_BOMX01000088.1"/>
</dbReference>
<dbReference type="Gene3D" id="3.40.50.150">
    <property type="entry name" value="Vaccinia Virus protein VP39"/>
    <property type="match status" value="1"/>
</dbReference>
<evidence type="ECO:0000256" key="3">
    <source>
        <dbReference type="ARBA" id="ARBA00022691"/>
    </source>
</evidence>
<evidence type="ECO:0000259" key="5">
    <source>
        <dbReference type="Pfam" id="PF13649"/>
    </source>
</evidence>
<dbReference type="GO" id="GO:0008168">
    <property type="term" value="F:methyltransferase activity"/>
    <property type="evidence" value="ECO:0007669"/>
    <property type="project" value="UniProtKB-KW"/>
</dbReference>
<dbReference type="Proteomes" id="UP000320239">
    <property type="component" value="Unassembled WGS sequence"/>
</dbReference>
<sequence>MTVCGHAAPLPDPADAVPRPGGGPGDAALPPGPADTRRFAAASLAAGDPTGWFERLYAQARDGHAVVPWDAPAASVHLREFGLPPGEGRRALVVGCGPGRDAEHLATLGYTVTAFDIAETAIALARERHPGSPVDYRVADLLDPPPAWRRAFDLVLESNNVQALPAGIRARAIGAVGEFVAAGGTLLVLAAAATDTPGEGPPWPLTRAEIDAFAGRGLRPVTVERIPAAGSRLRLRWRAVFTR</sequence>
<accession>A0A561VM73</accession>
<evidence type="ECO:0000256" key="1">
    <source>
        <dbReference type="ARBA" id="ARBA00022603"/>
    </source>
</evidence>
<evidence type="ECO:0000256" key="2">
    <source>
        <dbReference type="ARBA" id="ARBA00022679"/>
    </source>
</evidence>
<comment type="caution">
    <text evidence="6">The sequence shown here is derived from an EMBL/GenBank/DDBJ whole genome shotgun (WGS) entry which is preliminary data.</text>
</comment>
<dbReference type="GO" id="GO:0032259">
    <property type="term" value="P:methylation"/>
    <property type="evidence" value="ECO:0007669"/>
    <property type="project" value="UniProtKB-KW"/>
</dbReference>
<keyword evidence="2 6" id="KW-0808">Transferase</keyword>
<gene>
    <name evidence="6" type="ORF">FHX34_105565</name>
</gene>
<feature type="region of interest" description="Disordered" evidence="4">
    <location>
        <begin position="1"/>
        <end position="34"/>
    </location>
</feature>
<organism evidence="6 7">
    <name type="scientific">Actinoplanes teichomyceticus</name>
    <dbReference type="NCBI Taxonomy" id="1867"/>
    <lineage>
        <taxon>Bacteria</taxon>
        <taxon>Bacillati</taxon>
        <taxon>Actinomycetota</taxon>
        <taxon>Actinomycetes</taxon>
        <taxon>Micromonosporales</taxon>
        <taxon>Micromonosporaceae</taxon>
        <taxon>Actinoplanes</taxon>
    </lineage>
</organism>
<dbReference type="SUPFAM" id="SSF53335">
    <property type="entry name" value="S-adenosyl-L-methionine-dependent methyltransferases"/>
    <property type="match status" value="1"/>
</dbReference>
<dbReference type="InterPro" id="IPR041698">
    <property type="entry name" value="Methyltransf_25"/>
</dbReference>
<proteinExistence type="predicted"/>
<keyword evidence="7" id="KW-1185">Reference proteome</keyword>
<evidence type="ECO:0000313" key="6">
    <source>
        <dbReference type="EMBL" id="TWG12697.1"/>
    </source>
</evidence>
<evidence type="ECO:0000313" key="7">
    <source>
        <dbReference type="Proteomes" id="UP000320239"/>
    </source>
</evidence>
<keyword evidence="1 6" id="KW-0489">Methyltransferase</keyword>
<feature type="domain" description="Methyltransferase" evidence="5">
    <location>
        <begin position="92"/>
        <end position="184"/>
    </location>
</feature>
<name>A0A561VM73_ACTTI</name>
<dbReference type="PANTHER" id="PTHR43464">
    <property type="entry name" value="METHYLTRANSFERASE"/>
    <property type="match status" value="1"/>
</dbReference>
<dbReference type="InterPro" id="IPR029063">
    <property type="entry name" value="SAM-dependent_MTases_sf"/>
</dbReference>
<keyword evidence="3" id="KW-0949">S-adenosyl-L-methionine</keyword>
<dbReference type="EMBL" id="VIWY01000005">
    <property type="protein sequence ID" value="TWG12697.1"/>
    <property type="molecule type" value="Genomic_DNA"/>
</dbReference>
<protein>
    <submittedName>
        <fullName evidence="6">Methyltransferase family protein</fullName>
    </submittedName>
</protein>
<dbReference type="PANTHER" id="PTHR43464:SF19">
    <property type="entry name" value="UBIQUINONE BIOSYNTHESIS O-METHYLTRANSFERASE, MITOCHONDRIAL"/>
    <property type="match status" value="1"/>
</dbReference>
<dbReference type="CDD" id="cd02440">
    <property type="entry name" value="AdoMet_MTases"/>
    <property type="match status" value="1"/>
</dbReference>
<feature type="compositionally biased region" description="Low complexity" evidence="4">
    <location>
        <begin position="7"/>
        <end position="19"/>
    </location>
</feature>